<sequence>MAINSGHSFLSGIAKNSRDRKPTSNEKETGSTISKDDIMDNKNYLLVDLPTRETLVEFTEDSEANPNNWPLSKKVYNGVIALIVVLNSGISSSLPSNAVPAIMQDFNLSGGGQKVLPTAIFLIGYCIGPLIFSPLSETIGRRPVIFWTFTVFWLGTLGCALAPNWTSLLIFRVICGTMAAAPQTVVGGLYADMFSDLRARGRAMAMYMSATSFGPIIGPIISGCSVQYGWRWTFRIDLILSGLTWIGLLFLSETFSPALLKKHSRKLRKETGSDRYIAPQELKSNAAFTLTQTFTRPLTMLVFEPIVLFTGIFISLAWSMVFFYFQAYPIIFQQTYHFDVAKTSLTYIPMGIGAASSCLFALFYDAFYEKAKKSGKRWASSPEYHRLPTSCVAGPCLTISLFWLAWSAKSSVHWIVPVLSGFVFGVGYQSIFISLLTYVTDAYRIYSASALASSMILRSIAGALFPLAADPLYAKLGVSWGTSVLGFASLSCIPIPFALLYFGPWIRKQSAFCQRLLEEDMLKSGGARTPQEA</sequence>
<dbReference type="OrthoDB" id="5141738at2759"/>
<feature type="transmembrane region" description="Helical" evidence="7">
    <location>
        <begin position="144"/>
        <end position="163"/>
    </location>
</feature>
<comment type="subcellular location">
    <subcellularLocation>
        <location evidence="1">Cell membrane</location>
        <topology evidence="1">Multi-pass membrane protein</topology>
    </subcellularLocation>
</comment>
<keyword evidence="4 7" id="KW-1133">Transmembrane helix</keyword>
<name>A0A9W9VYM8_9EURO</name>
<reference evidence="9" key="1">
    <citation type="submission" date="2022-12" db="EMBL/GenBank/DDBJ databases">
        <authorList>
            <person name="Petersen C."/>
        </authorList>
    </citation>
    <scope>NUCLEOTIDE SEQUENCE</scope>
    <source>
        <strain evidence="9">IBT 29677</strain>
    </source>
</reference>
<feature type="transmembrane region" description="Helical" evidence="7">
    <location>
        <begin position="387"/>
        <end position="406"/>
    </location>
</feature>
<keyword evidence="5 7" id="KW-0472">Membrane</keyword>
<dbReference type="PANTHER" id="PTHR23502:SF74">
    <property type="entry name" value="MAJOR FACILITATOR SUPERFAMILY (MFS) PROFILE DOMAIN-CONTAINING PROTEIN"/>
    <property type="match status" value="1"/>
</dbReference>
<feature type="transmembrane region" description="Helical" evidence="7">
    <location>
        <begin position="445"/>
        <end position="468"/>
    </location>
</feature>
<evidence type="ECO:0000256" key="3">
    <source>
        <dbReference type="ARBA" id="ARBA00022692"/>
    </source>
</evidence>
<evidence type="ECO:0000256" key="1">
    <source>
        <dbReference type="ARBA" id="ARBA00004651"/>
    </source>
</evidence>
<dbReference type="InterPro" id="IPR020846">
    <property type="entry name" value="MFS_dom"/>
</dbReference>
<dbReference type="GO" id="GO:0022857">
    <property type="term" value="F:transmembrane transporter activity"/>
    <property type="evidence" value="ECO:0007669"/>
    <property type="project" value="InterPro"/>
</dbReference>
<comment type="similarity">
    <text evidence="2">Belongs to the major facilitator superfamily.</text>
</comment>
<dbReference type="FunFam" id="1.20.1250.20:FF:000082">
    <property type="entry name" value="MFS multidrug transporter, putative"/>
    <property type="match status" value="1"/>
</dbReference>
<organism evidence="9 10">
    <name type="scientific">Penicillium cosmopolitanum</name>
    <dbReference type="NCBI Taxonomy" id="1131564"/>
    <lineage>
        <taxon>Eukaryota</taxon>
        <taxon>Fungi</taxon>
        <taxon>Dikarya</taxon>
        <taxon>Ascomycota</taxon>
        <taxon>Pezizomycotina</taxon>
        <taxon>Eurotiomycetes</taxon>
        <taxon>Eurotiomycetidae</taxon>
        <taxon>Eurotiales</taxon>
        <taxon>Aspergillaceae</taxon>
        <taxon>Penicillium</taxon>
    </lineage>
</organism>
<dbReference type="GeneID" id="81370788"/>
<dbReference type="GO" id="GO:0005886">
    <property type="term" value="C:plasma membrane"/>
    <property type="evidence" value="ECO:0007669"/>
    <property type="project" value="UniProtKB-SubCell"/>
</dbReference>
<feature type="transmembrane region" description="Helical" evidence="7">
    <location>
        <begin position="347"/>
        <end position="367"/>
    </location>
</feature>
<keyword evidence="3 7" id="KW-0812">Transmembrane</keyword>
<evidence type="ECO:0000256" key="2">
    <source>
        <dbReference type="ARBA" id="ARBA00008335"/>
    </source>
</evidence>
<dbReference type="InterPro" id="IPR011701">
    <property type="entry name" value="MFS"/>
</dbReference>
<proteinExistence type="inferred from homology"/>
<reference evidence="9" key="2">
    <citation type="journal article" date="2023" name="IMA Fungus">
        <title>Comparative genomic study of the Penicillium genus elucidates a diverse pangenome and 15 lateral gene transfer events.</title>
        <authorList>
            <person name="Petersen C."/>
            <person name="Sorensen T."/>
            <person name="Nielsen M.R."/>
            <person name="Sondergaard T.E."/>
            <person name="Sorensen J.L."/>
            <person name="Fitzpatrick D.A."/>
            <person name="Frisvad J.C."/>
            <person name="Nielsen K.L."/>
        </authorList>
    </citation>
    <scope>NUCLEOTIDE SEQUENCE</scope>
    <source>
        <strain evidence="9">IBT 29677</strain>
    </source>
</reference>
<evidence type="ECO:0000313" key="9">
    <source>
        <dbReference type="EMBL" id="KAJ5391681.1"/>
    </source>
</evidence>
<evidence type="ECO:0000256" key="4">
    <source>
        <dbReference type="ARBA" id="ARBA00022989"/>
    </source>
</evidence>
<dbReference type="EMBL" id="JAPZBU010000008">
    <property type="protein sequence ID" value="KAJ5391681.1"/>
    <property type="molecule type" value="Genomic_DNA"/>
</dbReference>
<keyword evidence="10" id="KW-1185">Reference proteome</keyword>
<dbReference type="SUPFAM" id="SSF103473">
    <property type="entry name" value="MFS general substrate transporter"/>
    <property type="match status" value="1"/>
</dbReference>
<accession>A0A9W9VYM8</accession>
<feature type="transmembrane region" description="Helical" evidence="7">
    <location>
        <begin position="75"/>
        <end position="95"/>
    </location>
</feature>
<feature type="transmembrane region" description="Helical" evidence="7">
    <location>
        <begin position="169"/>
        <end position="191"/>
    </location>
</feature>
<dbReference type="Proteomes" id="UP001147747">
    <property type="component" value="Unassembled WGS sequence"/>
</dbReference>
<dbReference type="Pfam" id="PF07690">
    <property type="entry name" value="MFS_1"/>
    <property type="match status" value="1"/>
</dbReference>
<feature type="region of interest" description="Disordered" evidence="6">
    <location>
        <begin position="1"/>
        <end position="35"/>
    </location>
</feature>
<feature type="transmembrane region" description="Helical" evidence="7">
    <location>
        <begin position="115"/>
        <end position="132"/>
    </location>
</feature>
<dbReference type="RefSeq" id="XP_056487359.1">
    <property type="nucleotide sequence ID" value="XM_056631808.1"/>
</dbReference>
<evidence type="ECO:0000256" key="7">
    <source>
        <dbReference type="SAM" id="Phobius"/>
    </source>
</evidence>
<feature type="transmembrane region" description="Helical" evidence="7">
    <location>
        <begin position="480"/>
        <end position="502"/>
    </location>
</feature>
<feature type="compositionally biased region" description="Basic and acidic residues" evidence="6">
    <location>
        <begin position="16"/>
        <end position="35"/>
    </location>
</feature>
<feature type="domain" description="Major facilitator superfamily (MFS) profile" evidence="8">
    <location>
        <begin position="77"/>
        <end position="506"/>
    </location>
</feature>
<evidence type="ECO:0000256" key="5">
    <source>
        <dbReference type="ARBA" id="ARBA00023136"/>
    </source>
</evidence>
<comment type="caution">
    <text evidence="9">The sequence shown here is derived from an EMBL/GenBank/DDBJ whole genome shotgun (WGS) entry which is preliminary data.</text>
</comment>
<dbReference type="AlphaFoldDB" id="A0A9W9VYM8"/>
<feature type="transmembrane region" description="Helical" evidence="7">
    <location>
        <begin position="412"/>
        <end position="438"/>
    </location>
</feature>
<feature type="transmembrane region" description="Helical" evidence="7">
    <location>
        <begin position="203"/>
        <end position="230"/>
    </location>
</feature>
<feature type="transmembrane region" description="Helical" evidence="7">
    <location>
        <begin position="242"/>
        <end position="260"/>
    </location>
</feature>
<protein>
    <submittedName>
        <fullName evidence="9">Major facilitator superfamily domain-containing protein</fullName>
    </submittedName>
</protein>
<evidence type="ECO:0000313" key="10">
    <source>
        <dbReference type="Proteomes" id="UP001147747"/>
    </source>
</evidence>
<feature type="transmembrane region" description="Helical" evidence="7">
    <location>
        <begin position="306"/>
        <end position="327"/>
    </location>
</feature>
<dbReference type="PROSITE" id="PS50850">
    <property type="entry name" value="MFS"/>
    <property type="match status" value="1"/>
</dbReference>
<dbReference type="InterPro" id="IPR036259">
    <property type="entry name" value="MFS_trans_sf"/>
</dbReference>
<gene>
    <name evidence="9" type="ORF">N7509_007171</name>
</gene>
<evidence type="ECO:0000256" key="6">
    <source>
        <dbReference type="SAM" id="MobiDB-lite"/>
    </source>
</evidence>
<dbReference type="PANTHER" id="PTHR23502">
    <property type="entry name" value="MAJOR FACILITATOR SUPERFAMILY"/>
    <property type="match status" value="1"/>
</dbReference>
<evidence type="ECO:0000259" key="8">
    <source>
        <dbReference type="PROSITE" id="PS50850"/>
    </source>
</evidence>
<dbReference type="Gene3D" id="1.20.1250.20">
    <property type="entry name" value="MFS general substrate transporter like domains"/>
    <property type="match status" value="1"/>
</dbReference>
<dbReference type="CDD" id="cd17323">
    <property type="entry name" value="MFS_Tpo1_MDR_like"/>
    <property type="match status" value="1"/>
</dbReference>